<dbReference type="GO" id="GO:0140098">
    <property type="term" value="F:catalytic activity, acting on RNA"/>
    <property type="evidence" value="ECO:0007669"/>
    <property type="project" value="UniProtKB-ARBA"/>
</dbReference>
<evidence type="ECO:0000259" key="6">
    <source>
        <dbReference type="Pfam" id="PF00849"/>
    </source>
</evidence>
<protein>
    <recommendedName>
        <fullName evidence="3">RNA pseudouridylate synthase</fullName>
    </recommendedName>
    <alternativeName>
        <fullName evidence="4">RNA-uridine isomerase</fullName>
    </alternativeName>
</protein>
<dbReference type="GO" id="GO:0003723">
    <property type="term" value="F:RNA binding"/>
    <property type="evidence" value="ECO:0007669"/>
    <property type="project" value="UniProtKB-KW"/>
</dbReference>
<dbReference type="Proteomes" id="UP000886741">
    <property type="component" value="Unassembled WGS sequence"/>
</dbReference>
<reference evidence="7" key="1">
    <citation type="submission" date="2020-10" db="EMBL/GenBank/DDBJ databases">
        <authorList>
            <person name="Gilroy R."/>
        </authorList>
    </citation>
    <scope>NUCLEOTIDE SEQUENCE</scope>
    <source>
        <strain evidence="7">ChiBcec16-1751</strain>
    </source>
</reference>
<dbReference type="EMBL" id="DVJJ01000132">
    <property type="protein sequence ID" value="HIS65434.1"/>
    <property type="molecule type" value="Genomic_DNA"/>
</dbReference>
<organism evidence="7 8">
    <name type="scientific">Candidatus Avoscillospira avistercoris</name>
    <dbReference type="NCBI Taxonomy" id="2840707"/>
    <lineage>
        <taxon>Bacteria</taxon>
        <taxon>Bacillati</taxon>
        <taxon>Bacillota</taxon>
        <taxon>Clostridia</taxon>
        <taxon>Eubacteriales</taxon>
        <taxon>Oscillospiraceae</taxon>
        <taxon>Oscillospiraceae incertae sedis</taxon>
        <taxon>Candidatus Avoscillospira</taxon>
    </lineage>
</organism>
<evidence type="ECO:0000256" key="1">
    <source>
        <dbReference type="ARBA" id="ARBA00000073"/>
    </source>
</evidence>
<dbReference type="InterPro" id="IPR050188">
    <property type="entry name" value="RluA_PseudoU_synthase"/>
</dbReference>
<dbReference type="GO" id="GO:0000455">
    <property type="term" value="P:enzyme-directed rRNA pseudouridine synthesis"/>
    <property type="evidence" value="ECO:0007669"/>
    <property type="project" value="TreeGrafter"/>
</dbReference>
<keyword evidence="5" id="KW-0694">RNA-binding</keyword>
<dbReference type="Gene3D" id="3.30.2350.10">
    <property type="entry name" value="Pseudouridine synthase"/>
    <property type="match status" value="1"/>
</dbReference>
<dbReference type="InterPro" id="IPR006145">
    <property type="entry name" value="PsdUridine_synth_RsuA/RluA"/>
</dbReference>
<evidence type="ECO:0000313" key="8">
    <source>
        <dbReference type="Proteomes" id="UP000886741"/>
    </source>
</evidence>
<reference evidence="7" key="2">
    <citation type="journal article" date="2021" name="PeerJ">
        <title>Extensive microbial diversity within the chicken gut microbiome revealed by metagenomics and culture.</title>
        <authorList>
            <person name="Gilroy R."/>
            <person name="Ravi A."/>
            <person name="Getino M."/>
            <person name="Pursley I."/>
            <person name="Horton D.L."/>
            <person name="Alikhan N.F."/>
            <person name="Baker D."/>
            <person name="Gharbi K."/>
            <person name="Hall N."/>
            <person name="Watson M."/>
            <person name="Adriaenssens E.M."/>
            <person name="Foster-Nyarko E."/>
            <person name="Jarju S."/>
            <person name="Secka A."/>
            <person name="Antonio M."/>
            <person name="Oren A."/>
            <person name="Chaudhuri R.R."/>
            <person name="La Ragione R."/>
            <person name="Hildebrand F."/>
            <person name="Pallen M.J."/>
        </authorList>
    </citation>
    <scope>NUCLEOTIDE SEQUENCE</scope>
    <source>
        <strain evidence="7">ChiBcec16-1751</strain>
    </source>
</reference>
<name>A0A9D1FB02_9FIRM</name>
<dbReference type="AlphaFoldDB" id="A0A9D1FB02"/>
<proteinExistence type="inferred from homology"/>
<accession>A0A9D1FB02</accession>
<comment type="catalytic activity">
    <reaction evidence="1">
        <text>a uridine in RNA = a pseudouridine in RNA</text>
        <dbReference type="Rhea" id="RHEA:48348"/>
        <dbReference type="Rhea" id="RHEA-COMP:12068"/>
        <dbReference type="Rhea" id="RHEA-COMP:12069"/>
        <dbReference type="ChEBI" id="CHEBI:65314"/>
        <dbReference type="ChEBI" id="CHEBI:65315"/>
    </reaction>
</comment>
<comment type="similarity">
    <text evidence="2">Belongs to the pseudouridine synthase RluA family.</text>
</comment>
<evidence type="ECO:0000313" key="7">
    <source>
        <dbReference type="EMBL" id="HIS65434.1"/>
    </source>
</evidence>
<dbReference type="PANTHER" id="PTHR21600">
    <property type="entry name" value="MITOCHONDRIAL RNA PSEUDOURIDINE SYNTHASE"/>
    <property type="match status" value="1"/>
</dbReference>
<dbReference type="SUPFAM" id="SSF55120">
    <property type="entry name" value="Pseudouridine synthase"/>
    <property type="match status" value="1"/>
</dbReference>
<sequence length="290" mass="31382">MVLTCTARRAGPLLSFLRTELGLSSSLVKSLKTGGVFRVNGKPVFTDFPVQPGDVVTALLTEDPPDFPAEDLPLDILYEDEALLAVDKGPGLWVHPSPSRYTGTLANGVAGYFARTSQPCGVHVVTRLDRDTFGVVLLAKHAHIHALLCQSQRAGQLHKVYHATVCGVMPEHTGVIELPIGRRDGGSLLREVHPDGQSAVTRYRVLDERDGLSLLELDPVTGRTHQLRVHCAALGCPMLGDRDYGGSCETVSHQQLCAVSLTLPHPLTGEPLTICSRQRPFFPKFLTADG</sequence>
<dbReference type="PROSITE" id="PS50889">
    <property type="entry name" value="S4"/>
    <property type="match status" value="1"/>
</dbReference>
<feature type="domain" description="Pseudouridine synthase RsuA/RluA-like" evidence="6">
    <location>
        <begin position="83"/>
        <end position="233"/>
    </location>
</feature>
<dbReference type="GO" id="GO:0009982">
    <property type="term" value="F:pseudouridine synthase activity"/>
    <property type="evidence" value="ECO:0007669"/>
    <property type="project" value="InterPro"/>
</dbReference>
<evidence type="ECO:0000256" key="5">
    <source>
        <dbReference type="PROSITE-ProRule" id="PRU00182"/>
    </source>
</evidence>
<dbReference type="CDD" id="cd02869">
    <property type="entry name" value="PseudoU_synth_RluA_like"/>
    <property type="match status" value="1"/>
</dbReference>
<comment type="caution">
    <text evidence="7">The sequence shown here is derived from an EMBL/GenBank/DDBJ whole genome shotgun (WGS) entry which is preliminary data.</text>
</comment>
<dbReference type="InterPro" id="IPR020103">
    <property type="entry name" value="PsdUridine_synth_cat_dom_sf"/>
</dbReference>
<evidence type="ECO:0000256" key="4">
    <source>
        <dbReference type="ARBA" id="ARBA00033164"/>
    </source>
</evidence>
<evidence type="ECO:0000256" key="2">
    <source>
        <dbReference type="ARBA" id="ARBA00010876"/>
    </source>
</evidence>
<dbReference type="Pfam" id="PF00849">
    <property type="entry name" value="PseudoU_synth_2"/>
    <property type="match status" value="1"/>
</dbReference>
<dbReference type="PANTHER" id="PTHR21600:SF87">
    <property type="entry name" value="RNA PSEUDOURIDYLATE SYNTHASE DOMAIN-CONTAINING PROTEIN 1"/>
    <property type="match status" value="1"/>
</dbReference>
<gene>
    <name evidence="7" type="ORF">IAA83_08715</name>
</gene>
<evidence type="ECO:0000256" key="3">
    <source>
        <dbReference type="ARBA" id="ARBA00031870"/>
    </source>
</evidence>